<gene>
    <name evidence="1" type="ORF">HMPREF9003_0159</name>
</gene>
<dbReference type="RefSeq" id="WP_003842295.1">
    <property type="nucleotide sequence ID" value="NZ_AEHJ01000011.1"/>
</dbReference>
<dbReference type="AlphaFoldDB" id="A0AB72Z261"/>
<name>A0AB72Z261_9BIFI</name>
<dbReference type="Proteomes" id="UP000003457">
    <property type="component" value="Unassembled WGS sequence"/>
</dbReference>
<evidence type="ECO:0000313" key="1">
    <source>
        <dbReference type="EMBL" id="EFO78094.1"/>
    </source>
</evidence>
<organism evidence="1 2">
    <name type="scientific">Bifidobacterium dentium JCVIHMP022</name>
    <dbReference type="NCBI Taxonomy" id="553191"/>
    <lineage>
        <taxon>Bacteria</taxon>
        <taxon>Bacillati</taxon>
        <taxon>Actinomycetota</taxon>
        <taxon>Actinomycetes</taxon>
        <taxon>Bifidobacteriales</taxon>
        <taxon>Bifidobacteriaceae</taxon>
        <taxon>Bifidobacterium</taxon>
    </lineage>
</organism>
<protein>
    <submittedName>
        <fullName evidence="1">Uncharacterized protein</fullName>
    </submittedName>
</protein>
<dbReference type="EMBL" id="AEHJ01000011">
    <property type="protein sequence ID" value="EFO78094.1"/>
    <property type="molecule type" value="Genomic_DNA"/>
</dbReference>
<accession>A0AB72Z261</accession>
<sequence length="257" mass="29096">MSDETKAWPKVGSPCKPTLNDKALYMLAAQLDDLEGLRKAQDNRIRILTTADVDSDGEKRGFGLTEDNPTVQNLLALQDGTKKLEHENILQLQRAMRKNPLWDWAKTQKGIGEKTLARLLAAIGDPYVNGSEQTVRSVSQLWAYCGLHTIPNPDGGENMAARRMKGMQANWSTVAKTRAYLIAEALVKSGVRKDENGERYALTEYGQLYIDRRNTTAITHPEWTPGHSQNDAMRILMKRLLRNLWRAARDIHEREDQ</sequence>
<proteinExistence type="predicted"/>
<evidence type="ECO:0000313" key="2">
    <source>
        <dbReference type="Proteomes" id="UP000003457"/>
    </source>
</evidence>
<comment type="caution">
    <text evidence="1">The sequence shown here is derived from an EMBL/GenBank/DDBJ whole genome shotgun (WGS) entry which is preliminary data.</text>
</comment>
<reference evidence="1 2" key="1">
    <citation type="submission" date="2010-10" db="EMBL/GenBank/DDBJ databases">
        <authorList>
            <person name="Durkin A.S."/>
            <person name="Madupu R."/>
            <person name="Torralba M."/>
            <person name="Gillis M."/>
            <person name="Methe B."/>
            <person name="Sutton G."/>
            <person name="Nelson K.E."/>
        </authorList>
    </citation>
    <scope>NUCLEOTIDE SEQUENCE [LARGE SCALE GENOMIC DNA]</scope>
    <source>
        <strain evidence="1 2">JCVIHMP022</strain>
    </source>
</reference>